<accession>A0ABR9V7A4</accession>
<organism evidence="2 3">
    <name type="scientific">Cyanobacterium stanieri LEGE 03274</name>
    <dbReference type="NCBI Taxonomy" id="1828756"/>
    <lineage>
        <taxon>Bacteria</taxon>
        <taxon>Bacillati</taxon>
        <taxon>Cyanobacteriota</taxon>
        <taxon>Cyanophyceae</taxon>
        <taxon>Oscillatoriophycideae</taxon>
        <taxon>Chroococcales</taxon>
        <taxon>Geminocystaceae</taxon>
        <taxon>Cyanobacterium</taxon>
    </lineage>
</organism>
<comment type="caution">
    <text evidence="2">The sequence shown here is derived from an EMBL/GenBank/DDBJ whole genome shotgun (WGS) entry which is preliminary data.</text>
</comment>
<protein>
    <submittedName>
        <fullName evidence="2">Uncharacterized protein</fullName>
    </submittedName>
</protein>
<feature type="region of interest" description="Disordered" evidence="1">
    <location>
        <begin position="38"/>
        <end position="64"/>
    </location>
</feature>
<sequence length="64" mass="7055">MSNENRNYAVNFKVDNLTKKEAEKLESECVNKKREIAPQGRGTSVVGESKKLSGKKAKEITGEG</sequence>
<evidence type="ECO:0000313" key="2">
    <source>
        <dbReference type="EMBL" id="MBE9223758.1"/>
    </source>
</evidence>
<keyword evidence="3" id="KW-1185">Reference proteome</keyword>
<dbReference type="RefSeq" id="WP_193801978.1">
    <property type="nucleotide sequence ID" value="NZ_JADEWC010000046.1"/>
</dbReference>
<gene>
    <name evidence="2" type="ORF">IQ215_13725</name>
</gene>
<name>A0ABR9V7A4_9CHRO</name>
<evidence type="ECO:0000256" key="1">
    <source>
        <dbReference type="SAM" id="MobiDB-lite"/>
    </source>
</evidence>
<feature type="compositionally biased region" description="Basic and acidic residues" evidence="1">
    <location>
        <begin position="48"/>
        <end position="64"/>
    </location>
</feature>
<dbReference type="EMBL" id="JADEWC010000046">
    <property type="protein sequence ID" value="MBE9223758.1"/>
    <property type="molecule type" value="Genomic_DNA"/>
</dbReference>
<proteinExistence type="predicted"/>
<evidence type="ECO:0000313" key="3">
    <source>
        <dbReference type="Proteomes" id="UP000654604"/>
    </source>
</evidence>
<reference evidence="2 3" key="1">
    <citation type="submission" date="2020-10" db="EMBL/GenBank/DDBJ databases">
        <authorList>
            <person name="Castelo-Branco R."/>
            <person name="Eusebio N."/>
            <person name="Adriana R."/>
            <person name="Vieira A."/>
            <person name="Brugerolle De Fraissinette N."/>
            <person name="Rezende De Castro R."/>
            <person name="Schneider M.P."/>
            <person name="Vasconcelos V."/>
            <person name="Leao P.N."/>
        </authorList>
    </citation>
    <scope>NUCLEOTIDE SEQUENCE [LARGE SCALE GENOMIC DNA]</scope>
    <source>
        <strain evidence="2 3">LEGE 03274</strain>
    </source>
</reference>
<dbReference type="Proteomes" id="UP000654604">
    <property type="component" value="Unassembled WGS sequence"/>
</dbReference>